<dbReference type="InterPro" id="IPR036291">
    <property type="entry name" value="NAD(P)-bd_dom_sf"/>
</dbReference>
<dbReference type="PANTHER" id="PTHR35179:SF1">
    <property type="entry name" value="INTEGRAL MEMBRANE PROTEIN"/>
    <property type="match status" value="1"/>
</dbReference>
<name>A0A0P7BIG4_9HYPO</name>
<dbReference type="SUPFAM" id="SSF51735">
    <property type="entry name" value="NAD(P)-binding Rossmann-fold domains"/>
    <property type="match status" value="1"/>
</dbReference>
<comment type="caution">
    <text evidence="1">The sequence shown here is derived from an EMBL/GenBank/DDBJ whole genome shotgun (WGS) entry which is preliminary data.</text>
</comment>
<dbReference type="PANTHER" id="PTHR35179">
    <property type="entry name" value="PROTEIN CBG02620"/>
    <property type="match status" value="1"/>
</dbReference>
<dbReference type="EMBL" id="LKCW01000075">
    <property type="protein sequence ID" value="KPM40834.1"/>
    <property type="molecule type" value="Genomic_DNA"/>
</dbReference>
<dbReference type="Proteomes" id="UP000050424">
    <property type="component" value="Unassembled WGS sequence"/>
</dbReference>
<dbReference type="Gene3D" id="3.40.50.720">
    <property type="entry name" value="NAD(P)-binding Rossmann-like Domain"/>
    <property type="match status" value="1"/>
</dbReference>
<dbReference type="Pfam" id="PF00106">
    <property type="entry name" value="adh_short"/>
    <property type="match status" value="1"/>
</dbReference>
<evidence type="ECO:0000313" key="2">
    <source>
        <dbReference type="Proteomes" id="UP000050424"/>
    </source>
</evidence>
<evidence type="ECO:0000313" key="1">
    <source>
        <dbReference type="EMBL" id="KPM40834.1"/>
    </source>
</evidence>
<dbReference type="AlphaFoldDB" id="A0A0P7BIG4"/>
<dbReference type="STRING" id="78410.A0A0P7BIG4"/>
<keyword evidence="2" id="KW-1185">Reference proteome</keyword>
<organism evidence="1 2">
    <name type="scientific">Neonectria ditissima</name>
    <dbReference type="NCBI Taxonomy" id="78410"/>
    <lineage>
        <taxon>Eukaryota</taxon>
        <taxon>Fungi</taxon>
        <taxon>Dikarya</taxon>
        <taxon>Ascomycota</taxon>
        <taxon>Pezizomycotina</taxon>
        <taxon>Sordariomycetes</taxon>
        <taxon>Hypocreomycetidae</taxon>
        <taxon>Hypocreales</taxon>
        <taxon>Nectriaceae</taxon>
        <taxon>Neonectria</taxon>
    </lineage>
</organism>
<protein>
    <submittedName>
        <fullName evidence="1">Uncharacterized protein</fullName>
    </submittedName>
</protein>
<proteinExistence type="predicted"/>
<gene>
    <name evidence="1" type="ORF">AK830_g5718</name>
</gene>
<accession>A0A0P7BIG4</accession>
<dbReference type="OrthoDB" id="542013at2759"/>
<dbReference type="InterPro" id="IPR002347">
    <property type="entry name" value="SDR_fam"/>
</dbReference>
<dbReference type="PRINTS" id="PR00081">
    <property type="entry name" value="GDHRDH"/>
</dbReference>
<sequence>MPLFQPTVAPLPPSINLSGKTAIVTGASSGIGLEISRQLLTLKVSNLILAVRNITKGEAVRQSLISDPAVKAANPNANVKVMSLDTENYASARQFASAFTAEFADLHLLMLNAGIGTLGREFASSGHEKNIQVNYLSNVLLTFALLPVLEATADRTGAATRVTWTGSRSYRMTSLASKLPLKQGEAVLKHFDEAKGIPSFVGYGDSKLLVVFFQRELARRYSADKVIVNNFCPGMANTGMSDVLPIYLRIPVNLVKAIRARSPEKAAWIGLNAALVAGTETHGHLLEDVSVDKPSEFVVSEEGQRVQKLLWEETCEEMDGLTPNGPRSMTKKTDWLFKGAGRKLATIQSSEVQPSPTAVTSSGGYNLVCSYNWLETNDPTVYVPGDPPRYVPRILPIQVARDSGRHFIDQNSFRLPQYPFEVVFRAMEVMNPTYKFNDVDVLINRNTLRKLLDFCHQRHHIDFRINLFVVQNTLVVERCEEKPVEMIQGGTSTGFGHNFEQAVTRSLPGMEGIVGYHRVLDYDFGGLKCAVRFEVDAFVDDSSGLDASLASMEAQVGALSLATPTIDLSDTLKSLQIRDPETDTNLTKVQVISRGSFVPHTHAAEIKSIARHKTLGHLLPQLWFGRTQNLIQGHHIEGVFHKITVDNVGQDLRIWEAQLRTQTALRKVAMLLAELRGIVKNSECKACVVVCQKQSLTVFAATQRKTPLPADVTRRFWGMK</sequence>
<reference evidence="1 2" key="1">
    <citation type="submission" date="2015-09" db="EMBL/GenBank/DDBJ databases">
        <title>Draft genome of a European isolate of the apple canker pathogen Neonectria ditissima.</title>
        <authorList>
            <person name="Gomez-Cortecero A."/>
            <person name="Harrison R.J."/>
            <person name="Armitage A.D."/>
        </authorList>
    </citation>
    <scope>NUCLEOTIDE SEQUENCE [LARGE SCALE GENOMIC DNA]</scope>
    <source>
        <strain evidence="1 2">R09/05</strain>
    </source>
</reference>